<evidence type="ECO:0000313" key="8">
    <source>
        <dbReference type="EMBL" id="SDF51695.1"/>
    </source>
</evidence>
<evidence type="ECO:0000259" key="7">
    <source>
        <dbReference type="Pfam" id="PF05199"/>
    </source>
</evidence>
<dbReference type="Gene3D" id="3.50.50.60">
    <property type="entry name" value="FAD/NAD(P)-binding domain"/>
    <property type="match status" value="2"/>
</dbReference>
<dbReference type="InterPro" id="IPR000172">
    <property type="entry name" value="GMC_OxRdtase_N"/>
</dbReference>
<evidence type="ECO:0000256" key="3">
    <source>
        <dbReference type="ARBA" id="ARBA00022630"/>
    </source>
</evidence>
<reference evidence="8 9" key="1">
    <citation type="submission" date="2016-10" db="EMBL/GenBank/DDBJ databases">
        <authorList>
            <person name="de Groot N.N."/>
        </authorList>
    </citation>
    <scope>NUCLEOTIDE SEQUENCE [LARGE SCALE GENOMIC DNA]</scope>
    <source>
        <strain evidence="8 9">47C3B</strain>
    </source>
</reference>
<dbReference type="Pfam" id="PF05199">
    <property type="entry name" value="GMC_oxred_C"/>
    <property type="match status" value="1"/>
</dbReference>
<dbReference type="EMBL" id="FNAI01000019">
    <property type="protein sequence ID" value="SDF51695.1"/>
    <property type="molecule type" value="Genomic_DNA"/>
</dbReference>
<dbReference type="InterPro" id="IPR022357">
    <property type="entry name" value="MIP_CS"/>
</dbReference>
<dbReference type="PANTHER" id="PTHR42784:SF1">
    <property type="entry name" value="PYRANOSE 2-OXIDASE"/>
    <property type="match status" value="1"/>
</dbReference>
<protein>
    <submittedName>
        <fullName evidence="8">Choline dehydrogenase</fullName>
    </submittedName>
</protein>
<dbReference type="InterPro" id="IPR051473">
    <property type="entry name" value="P2Ox-like"/>
</dbReference>
<evidence type="ECO:0000256" key="1">
    <source>
        <dbReference type="ARBA" id="ARBA00001974"/>
    </source>
</evidence>
<dbReference type="AlphaFoldDB" id="A0A1G7LQD0"/>
<name>A0A1G7LQD0_9SPHI</name>
<evidence type="ECO:0000256" key="4">
    <source>
        <dbReference type="ARBA" id="ARBA00022827"/>
    </source>
</evidence>
<evidence type="ECO:0000256" key="5">
    <source>
        <dbReference type="ARBA" id="ARBA00023002"/>
    </source>
</evidence>
<evidence type="ECO:0000313" key="9">
    <source>
        <dbReference type="Proteomes" id="UP000199072"/>
    </source>
</evidence>
<dbReference type="STRING" id="1391627.SAMN05216464_11969"/>
<keyword evidence="4" id="KW-0274">FAD</keyword>
<dbReference type="GO" id="GO:0050660">
    <property type="term" value="F:flavin adenine dinucleotide binding"/>
    <property type="evidence" value="ECO:0007669"/>
    <property type="project" value="InterPro"/>
</dbReference>
<dbReference type="SUPFAM" id="SSF54373">
    <property type="entry name" value="FAD-linked reductases, C-terminal domain"/>
    <property type="match status" value="1"/>
</dbReference>
<dbReference type="InterPro" id="IPR036188">
    <property type="entry name" value="FAD/NAD-bd_sf"/>
</dbReference>
<dbReference type="PANTHER" id="PTHR42784">
    <property type="entry name" value="PYRANOSE 2-OXIDASE"/>
    <property type="match status" value="1"/>
</dbReference>
<feature type="domain" description="Glucose-methanol-choline oxidoreductase C-terminal" evidence="7">
    <location>
        <begin position="390"/>
        <end position="500"/>
    </location>
</feature>
<keyword evidence="5" id="KW-0560">Oxidoreductase</keyword>
<evidence type="ECO:0000259" key="6">
    <source>
        <dbReference type="Pfam" id="PF00732"/>
    </source>
</evidence>
<dbReference type="InterPro" id="IPR007867">
    <property type="entry name" value="GMC_OxRtase_C"/>
</dbReference>
<dbReference type="PROSITE" id="PS00221">
    <property type="entry name" value="MIP"/>
    <property type="match status" value="1"/>
</dbReference>
<proteinExistence type="inferred from homology"/>
<dbReference type="GO" id="GO:0016614">
    <property type="term" value="F:oxidoreductase activity, acting on CH-OH group of donors"/>
    <property type="evidence" value="ECO:0007669"/>
    <property type="project" value="InterPro"/>
</dbReference>
<comment type="similarity">
    <text evidence="2">Belongs to the GMC oxidoreductase family.</text>
</comment>
<keyword evidence="3" id="KW-0285">Flavoprotein</keyword>
<organism evidence="8 9">
    <name type="scientific">Mucilaginibacter pineti</name>
    <dbReference type="NCBI Taxonomy" id="1391627"/>
    <lineage>
        <taxon>Bacteria</taxon>
        <taxon>Pseudomonadati</taxon>
        <taxon>Bacteroidota</taxon>
        <taxon>Sphingobacteriia</taxon>
        <taxon>Sphingobacteriales</taxon>
        <taxon>Sphingobacteriaceae</taxon>
        <taxon>Mucilaginibacter</taxon>
    </lineage>
</organism>
<accession>A0A1G7LQD0</accession>
<keyword evidence="9" id="KW-1185">Reference proteome</keyword>
<dbReference type="Pfam" id="PF00732">
    <property type="entry name" value="GMC_oxred_N"/>
    <property type="match status" value="1"/>
</dbReference>
<feature type="domain" description="Glucose-methanol-choline oxidoreductase N-terminal" evidence="6">
    <location>
        <begin position="5"/>
        <end position="300"/>
    </location>
</feature>
<dbReference type="RefSeq" id="WP_091155979.1">
    <property type="nucleotide sequence ID" value="NZ_FNAI01000019.1"/>
</dbReference>
<dbReference type="OrthoDB" id="9787779at2"/>
<comment type="cofactor">
    <cofactor evidence="1">
        <name>FAD</name>
        <dbReference type="ChEBI" id="CHEBI:57692"/>
    </cofactor>
</comment>
<dbReference type="SUPFAM" id="SSF51905">
    <property type="entry name" value="FAD/NAD(P)-binding domain"/>
    <property type="match status" value="1"/>
</dbReference>
<evidence type="ECO:0000256" key="2">
    <source>
        <dbReference type="ARBA" id="ARBA00010790"/>
    </source>
</evidence>
<sequence>MNSYDAIVIGSGFGGSMAAKQLVDAGMKVLMLERGDWVKRSVEENWGPKGSIDLSPFYDKSSLLYVPVGGNKPTMGLYSCVGGPSVFYGGVSFRFREADFEKNEQIEGKDAQGWPIKYNDLESYYTQAEGILSISGETGIDPTEPRRSAPLPQHAPALANISQKVKSSAQKLGLHPFQLPLAINYEDTSRQTCLNCKTCDTFACAVSAKNDLATTVIPQLMAKGMGLQHNMVVTKLNVQNGRIVSVDCVSKTTKQQHTFTADKFILAAGSLGTPHILLSSGLPQYNPGGDVVGRYLMRHLNSIIFGIFPGVADKEGRFHKQLAILDYYFGHPKAPEFNKLGSLQQMPTPPGSVVENELKGVLGKMLSPAVKLLSGLLAIVEDQPQYNNALTIDASNPDEFGLPRPIINHNYSDRDNAAMKILTDEGKKIMKGAGALTHYVHEIRTFSHAVGTVRMGANEKTSALDENCRFRGIENLYVTDGSVMPTSAALNPSLTIAANALRVGEIITKSN</sequence>
<gene>
    <name evidence="8" type="ORF">SAMN05216464_11969</name>
</gene>
<dbReference type="Proteomes" id="UP000199072">
    <property type="component" value="Unassembled WGS sequence"/>
</dbReference>